<dbReference type="InterPro" id="IPR050353">
    <property type="entry name" value="PyrK_electron_transfer"/>
</dbReference>
<dbReference type="InterPro" id="IPR012165">
    <property type="entry name" value="Cyt_c3_hydrogenase_gsu"/>
</dbReference>
<organism evidence="2 3">
    <name type="scientific">Thiohalocapsa halophila</name>
    <dbReference type="NCBI Taxonomy" id="69359"/>
    <lineage>
        <taxon>Bacteria</taxon>
        <taxon>Pseudomonadati</taxon>
        <taxon>Pseudomonadota</taxon>
        <taxon>Gammaproteobacteria</taxon>
        <taxon>Chromatiales</taxon>
        <taxon>Chromatiaceae</taxon>
        <taxon>Thiohalocapsa</taxon>
    </lineage>
</organism>
<accession>A0ABS1CN20</accession>
<dbReference type="PROSITE" id="PS51384">
    <property type="entry name" value="FAD_FR"/>
    <property type="match status" value="1"/>
</dbReference>
<dbReference type="PRINTS" id="PR00406">
    <property type="entry name" value="CYTB5RDTASE"/>
</dbReference>
<protein>
    <submittedName>
        <fullName evidence="2">Ni/Fe hydrogenase subunit gamma</fullName>
    </submittedName>
</protein>
<keyword evidence="3" id="KW-1185">Reference proteome</keyword>
<dbReference type="InterPro" id="IPR017927">
    <property type="entry name" value="FAD-bd_FR_type"/>
</dbReference>
<evidence type="ECO:0000259" key="1">
    <source>
        <dbReference type="PROSITE" id="PS51384"/>
    </source>
</evidence>
<gene>
    <name evidence="2" type="ORF">CKO31_21085</name>
</gene>
<dbReference type="Pfam" id="PF00175">
    <property type="entry name" value="NAD_binding_1"/>
    <property type="match status" value="1"/>
</dbReference>
<evidence type="ECO:0000313" key="2">
    <source>
        <dbReference type="EMBL" id="MBK1633200.1"/>
    </source>
</evidence>
<dbReference type="SUPFAM" id="SSF63380">
    <property type="entry name" value="Riboflavin synthase domain-like"/>
    <property type="match status" value="1"/>
</dbReference>
<dbReference type="InterPro" id="IPR017938">
    <property type="entry name" value="Riboflavin_synthase-like_b-brl"/>
</dbReference>
<dbReference type="SUPFAM" id="SSF52343">
    <property type="entry name" value="Ferredoxin reductase-like, C-terminal NADP-linked domain"/>
    <property type="match status" value="1"/>
</dbReference>
<comment type="caution">
    <text evidence="2">The sequence shown here is derived from an EMBL/GenBank/DDBJ whole genome shotgun (WGS) entry which is preliminary data.</text>
</comment>
<feature type="domain" description="FAD-binding FR-type" evidence="1">
    <location>
        <begin position="2"/>
        <end position="102"/>
    </location>
</feature>
<dbReference type="Pfam" id="PF10418">
    <property type="entry name" value="DHODB_Fe-S_bind"/>
    <property type="match status" value="1"/>
</dbReference>
<dbReference type="PANTHER" id="PTHR43513">
    <property type="entry name" value="DIHYDROOROTATE DEHYDROGENASE B (NAD(+)), ELECTRON TRANSFER SUBUNIT"/>
    <property type="match status" value="1"/>
</dbReference>
<dbReference type="InterPro" id="IPR039261">
    <property type="entry name" value="FNR_nucleotide-bd"/>
</dbReference>
<dbReference type="PIRSF" id="PIRSF006816">
    <property type="entry name" value="Cyc3_hyd_g"/>
    <property type="match status" value="1"/>
</dbReference>
<dbReference type="Gene3D" id="2.40.30.10">
    <property type="entry name" value="Translation factors"/>
    <property type="match status" value="1"/>
</dbReference>
<name>A0ABS1CN20_9GAMM</name>
<dbReference type="Gene3D" id="3.40.50.80">
    <property type="entry name" value="Nucleotide-binding domain of ferredoxin-NADP reductase (FNR) module"/>
    <property type="match status" value="1"/>
</dbReference>
<dbReference type="InterPro" id="IPR001433">
    <property type="entry name" value="OxRdtase_FAD/NAD-bd"/>
</dbReference>
<dbReference type="Proteomes" id="UP000748752">
    <property type="component" value="Unassembled WGS sequence"/>
</dbReference>
<dbReference type="EMBL" id="NRRV01000072">
    <property type="protein sequence ID" value="MBK1633200.1"/>
    <property type="molecule type" value="Genomic_DNA"/>
</dbReference>
<evidence type="ECO:0000313" key="3">
    <source>
        <dbReference type="Proteomes" id="UP000748752"/>
    </source>
</evidence>
<sequence length="278" mass="30413">MTPPQEAEIVSRDDEARGMCTLHLRLTDPAARAAFRFEPGQFNMLYLPAVGGVPISIASDPAEPEHLAHTIRAVGRVTRVLATLEAGERVGLRGPYGRGWPLQAAEGQAERRDLIVLTGGLGCAPVVAAIGYATARRERFGRLVILQGVKHAADLIWRERYDAWAELPDTEVRLAADEPDRHWQDHVGLVTDLLDEVRFRPAASVALVCGPEPMMLAGAERLVALGVPAEHIWLSLERGFQCGVGHCGHCQLGPWLVCRDGPVFRWSEIGWLLGTKGF</sequence>
<reference evidence="2 3" key="1">
    <citation type="journal article" date="2020" name="Microorganisms">
        <title>Osmotic Adaptation and Compatible Solute Biosynthesis of Phototrophic Bacteria as Revealed from Genome Analyses.</title>
        <authorList>
            <person name="Imhoff J.F."/>
            <person name="Rahn T."/>
            <person name="Kunzel S."/>
            <person name="Keller A."/>
            <person name="Neulinger S.C."/>
        </authorList>
    </citation>
    <scope>NUCLEOTIDE SEQUENCE [LARGE SCALE GENOMIC DNA]</scope>
    <source>
        <strain evidence="2 3">DSM 6210</strain>
    </source>
</reference>
<dbReference type="InterPro" id="IPR019480">
    <property type="entry name" value="Dihydroorotate_DH_Fe-S-bd"/>
</dbReference>
<dbReference type="CDD" id="cd06221">
    <property type="entry name" value="sulfite_reductase_like"/>
    <property type="match status" value="1"/>
</dbReference>
<proteinExistence type="predicted"/>
<dbReference type="PANTHER" id="PTHR43513:SF1">
    <property type="entry name" value="ANAEROBIC SULFITE REDUCTASE SUBUNIT B"/>
    <property type="match status" value="1"/>
</dbReference>